<proteinExistence type="predicted"/>
<sequence>MLPVKIGFRVFVTRVVPTRLLVSGTAPSRDAIRLLDISPESHSRHPGRRSQGSSGKRSWAVRIKGRRFLGRQGYQEASNEDGWSAACLRIALT</sequence>
<feature type="compositionally biased region" description="Low complexity" evidence="1">
    <location>
        <begin position="49"/>
        <end position="58"/>
    </location>
</feature>
<feature type="non-terminal residue" evidence="2">
    <location>
        <position position="93"/>
    </location>
</feature>
<evidence type="ECO:0000256" key="1">
    <source>
        <dbReference type="SAM" id="MobiDB-lite"/>
    </source>
</evidence>
<accession>A0ABD0KTN1</accession>
<gene>
    <name evidence="2" type="ORF">BaRGS_00018659</name>
</gene>
<name>A0ABD0KTN1_9CAEN</name>
<dbReference type="EMBL" id="JACVVK020000130">
    <property type="protein sequence ID" value="KAK7490137.1"/>
    <property type="molecule type" value="Genomic_DNA"/>
</dbReference>
<evidence type="ECO:0000313" key="3">
    <source>
        <dbReference type="Proteomes" id="UP001519460"/>
    </source>
</evidence>
<keyword evidence="3" id="KW-1185">Reference proteome</keyword>
<evidence type="ECO:0000313" key="2">
    <source>
        <dbReference type="EMBL" id="KAK7490137.1"/>
    </source>
</evidence>
<protein>
    <submittedName>
        <fullName evidence="2">Uncharacterized protein</fullName>
    </submittedName>
</protein>
<feature type="region of interest" description="Disordered" evidence="1">
    <location>
        <begin position="34"/>
        <end position="58"/>
    </location>
</feature>
<comment type="caution">
    <text evidence="2">The sequence shown here is derived from an EMBL/GenBank/DDBJ whole genome shotgun (WGS) entry which is preliminary data.</text>
</comment>
<reference evidence="2 3" key="1">
    <citation type="journal article" date="2023" name="Sci. Data">
        <title>Genome assembly of the Korean intertidal mud-creeper Batillaria attramentaria.</title>
        <authorList>
            <person name="Patra A.K."/>
            <person name="Ho P.T."/>
            <person name="Jun S."/>
            <person name="Lee S.J."/>
            <person name="Kim Y."/>
            <person name="Won Y.J."/>
        </authorList>
    </citation>
    <scope>NUCLEOTIDE SEQUENCE [LARGE SCALE GENOMIC DNA]</scope>
    <source>
        <strain evidence="2">Wonlab-2016</strain>
    </source>
</reference>
<dbReference type="Proteomes" id="UP001519460">
    <property type="component" value="Unassembled WGS sequence"/>
</dbReference>
<dbReference type="AlphaFoldDB" id="A0ABD0KTN1"/>
<organism evidence="2 3">
    <name type="scientific">Batillaria attramentaria</name>
    <dbReference type="NCBI Taxonomy" id="370345"/>
    <lineage>
        <taxon>Eukaryota</taxon>
        <taxon>Metazoa</taxon>
        <taxon>Spiralia</taxon>
        <taxon>Lophotrochozoa</taxon>
        <taxon>Mollusca</taxon>
        <taxon>Gastropoda</taxon>
        <taxon>Caenogastropoda</taxon>
        <taxon>Sorbeoconcha</taxon>
        <taxon>Cerithioidea</taxon>
        <taxon>Batillariidae</taxon>
        <taxon>Batillaria</taxon>
    </lineage>
</organism>